<evidence type="ECO:0000313" key="3">
    <source>
        <dbReference type="Proteomes" id="UP000008983"/>
    </source>
</evidence>
<dbReference type="OrthoDB" id="10683564at2759"/>
<keyword evidence="1" id="KW-1133">Transmembrane helix</keyword>
<dbReference type="InParanoid" id="G0QQ70"/>
<feature type="transmembrane region" description="Helical" evidence="1">
    <location>
        <begin position="157"/>
        <end position="176"/>
    </location>
</feature>
<dbReference type="AlphaFoldDB" id="G0QQ70"/>
<gene>
    <name evidence="2" type="ORF">IMG5_076600</name>
</gene>
<keyword evidence="3" id="KW-1185">Reference proteome</keyword>
<feature type="transmembrane region" description="Helical" evidence="1">
    <location>
        <begin position="351"/>
        <end position="377"/>
    </location>
</feature>
<name>G0QQ70_ICHMU</name>
<organism evidence="2 3">
    <name type="scientific">Ichthyophthirius multifiliis</name>
    <name type="common">White spot disease agent</name>
    <name type="synonym">Ich</name>
    <dbReference type="NCBI Taxonomy" id="5932"/>
    <lineage>
        <taxon>Eukaryota</taxon>
        <taxon>Sar</taxon>
        <taxon>Alveolata</taxon>
        <taxon>Ciliophora</taxon>
        <taxon>Intramacronucleata</taxon>
        <taxon>Oligohymenophorea</taxon>
        <taxon>Hymenostomatida</taxon>
        <taxon>Ophryoglenina</taxon>
        <taxon>Ichthyophthirius</taxon>
    </lineage>
</organism>
<keyword evidence="1" id="KW-0812">Transmembrane</keyword>
<proteinExistence type="predicted"/>
<evidence type="ECO:0000313" key="2">
    <source>
        <dbReference type="EMBL" id="EGR32630.1"/>
    </source>
</evidence>
<evidence type="ECO:0000256" key="1">
    <source>
        <dbReference type="SAM" id="Phobius"/>
    </source>
</evidence>
<feature type="transmembrane region" description="Helical" evidence="1">
    <location>
        <begin position="457"/>
        <end position="482"/>
    </location>
</feature>
<dbReference type="GeneID" id="14908784"/>
<dbReference type="Proteomes" id="UP000008983">
    <property type="component" value="Unassembled WGS sequence"/>
</dbReference>
<dbReference type="EMBL" id="GL983617">
    <property type="protein sequence ID" value="EGR32630.1"/>
    <property type="molecule type" value="Genomic_DNA"/>
</dbReference>
<dbReference type="RefSeq" id="XP_004036616.1">
    <property type="nucleotide sequence ID" value="XM_004036568.1"/>
</dbReference>
<accession>G0QQ70</accession>
<sequence length="485" mass="58400">MKNNKKTKKVNQSFIFSNKNQFKDNNNENNNIINLNLALKNGDYNQEYNFIIKINQNGQESDLPININKTKTFEQLKKYLCQNYGIQEDSLIFIDESGNVLIDQMEIQKSLYPPIFRAIKNYTPVLHIKINRDIAKNNEAQETEIINEQNEQQGVHIIIYIYIYIYILIYIYKLYINYIQLLEQNIFNEEDLKLNLKGKKNKNKKNNDLNIAKCFEYIKSFFENLIVFILIALFVVYKFDNDDRIDKYKLKNYKYILFFVQFFFIKKYKQQYSIKCQFNFLEFTQFPFRFQQKNYQTSQIQIIVNAYNAPSQIIYQNKIIIRQIYSDSFMLTTDIYTNSISLKQQSEKDDILSLIINTIAGLLLFFAAFEYIGIFGAKTKNARILRFKQKQKEIKDIMNKNAYFELDIKRRYGENYKNDPKANMELELNKLTLPQFTDSVYFIFDFRKVIILIKRPTIFDILSIFLKYIFLFYIYFFVQILYLQY</sequence>
<keyword evidence="1" id="KW-0472">Membrane</keyword>
<reference evidence="2 3" key="1">
    <citation type="submission" date="2011-07" db="EMBL/GenBank/DDBJ databases">
        <authorList>
            <person name="Coyne R."/>
            <person name="Brami D."/>
            <person name="Johnson J."/>
            <person name="Hostetler J."/>
            <person name="Hannick L."/>
            <person name="Clark T."/>
            <person name="Cassidy-Hanley D."/>
            <person name="Inman J."/>
        </authorList>
    </citation>
    <scope>NUCLEOTIDE SEQUENCE [LARGE SCALE GENOMIC DNA]</scope>
    <source>
        <strain evidence="2 3">G5</strain>
    </source>
</reference>
<protein>
    <submittedName>
        <fullName evidence="2">Uncharacterized protein</fullName>
    </submittedName>
</protein>
<feature type="transmembrane region" description="Helical" evidence="1">
    <location>
        <begin position="221"/>
        <end position="239"/>
    </location>
</feature>